<proteinExistence type="predicted"/>
<feature type="region of interest" description="Disordered" evidence="1">
    <location>
        <begin position="123"/>
        <end position="156"/>
    </location>
</feature>
<dbReference type="Proteomes" id="UP000007879">
    <property type="component" value="Unassembled WGS sequence"/>
</dbReference>
<dbReference type="AlphaFoldDB" id="A0A1X7VWT7"/>
<reference evidence="3" key="1">
    <citation type="journal article" date="2010" name="Nature">
        <title>The Amphimedon queenslandica genome and the evolution of animal complexity.</title>
        <authorList>
            <person name="Srivastava M."/>
            <person name="Simakov O."/>
            <person name="Chapman J."/>
            <person name="Fahey B."/>
            <person name="Gauthier M.E."/>
            <person name="Mitros T."/>
            <person name="Richards G.S."/>
            <person name="Conaco C."/>
            <person name="Dacre M."/>
            <person name="Hellsten U."/>
            <person name="Larroux C."/>
            <person name="Putnam N.H."/>
            <person name="Stanke M."/>
            <person name="Adamska M."/>
            <person name="Darling A."/>
            <person name="Degnan S.M."/>
            <person name="Oakley T.H."/>
            <person name="Plachetzki D.C."/>
            <person name="Zhai Y."/>
            <person name="Adamski M."/>
            <person name="Calcino A."/>
            <person name="Cummins S.F."/>
            <person name="Goodstein D.M."/>
            <person name="Harris C."/>
            <person name="Jackson D.J."/>
            <person name="Leys S.P."/>
            <person name="Shu S."/>
            <person name="Woodcroft B.J."/>
            <person name="Vervoort M."/>
            <person name="Kosik K.S."/>
            <person name="Manning G."/>
            <person name="Degnan B.M."/>
            <person name="Rokhsar D.S."/>
        </authorList>
    </citation>
    <scope>NUCLEOTIDE SEQUENCE [LARGE SCALE GENOMIC DNA]</scope>
</reference>
<evidence type="ECO:0000256" key="1">
    <source>
        <dbReference type="SAM" id="MobiDB-lite"/>
    </source>
</evidence>
<organism evidence="2">
    <name type="scientific">Amphimedon queenslandica</name>
    <name type="common">Sponge</name>
    <dbReference type="NCBI Taxonomy" id="400682"/>
    <lineage>
        <taxon>Eukaryota</taxon>
        <taxon>Metazoa</taxon>
        <taxon>Porifera</taxon>
        <taxon>Demospongiae</taxon>
        <taxon>Heteroscleromorpha</taxon>
        <taxon>Haplosclerida</taxon>
        <taxon>Niphatidae</taxon>
        <taxon>Amphimedon</taxon>
    </lineage>
</organism>
<dbReference type="OrthoDB" id="10058156at2759"/>
<sequence length="167" mass="19295">MGSSPGQLFLGRPLRTKLDLLKPDYQKRVEQQQDKRRRRQMSFSPGDKVWIRVYRRGLHCWELGQVQQIIGTRLVHVLLSTGEQVSRHMDQMQRAKDIEEETTYSSDNDIDIEVSLSRKLLLNEAPTEAPEAPSQSPEAPSPPPPATQRYPDRVRCPPDCPWFVNDF</sequence>
<dbReference type="EnsemblMetazoa" id="XM_011406378.1">
    <property type="protein sequence ID" value="XP_011404680.1"/>
    <property type="gene ID" value="LOC105313168"/>
</dbReference>
<evidence type="ECO:0000313" key="2">
    <source>
        <dbReference type="EnsemblMetazoa" id="Aqu2.1.44603_001"/>
    </source>
</evidence>
<dbReference type="KEGG" id="aqu:105313168"/>
<reference evidence="2" key="2">
    <citation type="submission" date="2017-05" db="UniProtKB">
        <authorList>
            <consortium name="EnsemblMetazoa"/>
        </authorList>
    </citation>
    <scope>IDENTIFICATION</scope>
</reference>
<gene>
    <name evidence="2" type="primary">105313168</name>
</gene>
<accession>A0A1X7VWT7</accession>
<dbReference type="InterPro" id="IPR050951">
    <property type="entry name" value="Retrovirus_Pol_polyprotein"/>
</dbReference>
<dbReference type="PANTHER" id="PTHR37984">
    <property type="entry name" value="PROTEIN CBG26694"/>
    <property type="match status" value="1"/>
</dbReference>
<evidence type="ECO:0000313" key="3">
    <source>
        <dbReference type="Proteomes" id="UP000007879"/>
    </source>
</evidence>
<dbReference type="InParanoid" id="A0A1X7VWT7"/>
<dbReference type="PANTHER" id="PTHR37984:SF5">
    <property type="entry name" value="PROTEIN NYNRIN-LIKE"/>
    <property type="match status" value="1"/>
</dbReference>
<dbReference type="EnsemblMetazoa" id="Aqu2.1.44603_001">
    <property type="protein sequence ID" value="Aqu2.1.44603_001"/>
    <property type="gene ID" value="Aqu2.1.44603"/>
</dbReference>
<name>A0A1X7VWT7_AMPQE</name>
<protein>
    <submittedName>
        <fullName evidence="2">Uncharacterized protein</fullName>
    </submittedName>
</protein>
<feature type="compositionally biased region" description="Low complexity" evidence="1">
    <location>
        <begin position="124"/>
        <end position="138"/>
    </location>
</feature>
<keyword evidence="3" id="KW-1185">Reference proteome</keyword>